<dbReference type="AlphaFoldDB" id="A0A1G9A4P6"/>
<comment type="subcellular location">
    <subcellularLocation>
        <location evidence="7">Cell membrane</location>
        <topology evidence="7">Multi-pass membrane protein</topology>
    </subcellularLocation>
    <subcellularLocation>
        <location evidence="1">Membrane</location>
    </subcellularLocation>
</comment>
<keyword evidence="10" id="KW-1185">Reference proteome</keyword>
<gene>
    <name evidence="9" type="ORF">SAMN04487820_105311</name>
</gene>
<keyword evidence="7" id="KW-0874">Quinone</keyword>
<keyword evidence="6 8" id="KW-0472">Membrane</keyword>
<dbReference type="Pfam" id="PF00507">
    <property type="entry name" value="Oxidored_q4"/>
    <property type="match status" value="1"/>
</dbReference>
<dbReference type="PANTHER" id="PTHR11058">
    <property type="entry name" value="NADH-UBIQUINONE OXIDOREDUCTASE CHAIN 3"/>
    <property type="match status" value="1"/>
</dbReference>
<evidence type="ECO:0000256" key="2">
    <source>
        <dbReference type="ARBA" id="ARBA00008472"/>
    </source>
</evidence>
<feature type="transmembrane region" description="Helical" evidence="8">
    <location>
        <begin position="6"/>
        <end position="34"/>
    </location>
</feature>
<organism evidence="9 10">
    <name type="scientific">Actinopolyspora mzabensis</name>
    <dbReference type="NCBI Taxonomy" id="995066"/>
    <lineage>
        <taxon>Bacteria</taxon>
        <taxon>Bacillati</taxon>
        <taxon>Actinomycetota</taxon>
        <taxon>Actinomycetes</taxon>
        <taxon>Actinopolysporales</taxon>
        <taxon>Actinopolysporaceae</taxon>
        <taxon>Actinopolyspora</taxon>
    </lineage>
</organism>
<feature type="transmembrane region" description="Helical" evidence="8">
    <location>
        <begin position="66"/>
        <end position="88"/>
    </location>
</feature>
<keyword evidence="3" id="KW-0813">Transport</keyword>
<evidence type="ECO:0000313" key="9">
    <source>
        <dbReference type="EMBL" id="SDK22268.1"/>
    </source>
</evidence>
<evidence type="ECO:0000313" key="10">
    <source>
        <dbReference type="Proteomes" id="UP000199213"/>
    </source>
</evidence>
<dbReference type="PANTHER" id="PTHR11058:SF9">
    <property type="entry name" value="NADH-UBIQUINONE OXIDOREDUCTASE CHAIN 3"/>
    <property type="match status" value="1"/>
</dbReference>
<dbReference type="GO" id="GO:0008137">
    <property type="term" value="F:NADH dehydrogenase (ubiquinone) activity"/>
    <property type="evidence" value="ECO:0007669"/>
    <property type="project" value="InterPro"/>
</dbReference>
<evidence type="ECO:0000256" key="8">
    <source>
        <dbReference type="SAM" id="Phobius"/>
    </source>
</evidence>
<comment type="function">
    <text evidence="7">NDH-1 shuttles electrons from NADH, via FMN and iron-sulfur (Fe-S) centers, to quinones in the respiratory chain.</text>
</comment>
<dbReference type="EC" id="7.1.1.-" evidence="7"/>
<evidence type="ECO:0000256" key="1">
    <source>
        <dbReference type="ARBA" id="ARBA00004370"/>
    </source>
</evidence>
<keyword evidence="4 7" id="KW-0812">Transmembrane</keyword>
<sequence length="124" mass="13882">MGFEGIMLAMHGFVTALLLLGSGLGLLGVVYLVAWSVRRAPAESVEAFLSGNRSVEHAFSRFHVRWYALTMLYLAFEMEMLFMYPWALVVADEGASAVIEMFVFLAILLAGVVYAWREGVLRWV</sequence>
<comment type="catalytic activity">
    <reaction evidence="7">
        <text>a quinone + NADH + 5 H(+)(in) = a quinol + NAD(+) + 4 H(+)(out)</text>
        <dbReference type="Rhea" id="RHEA:57888"/>
        <dbReference type="ChEBI" id="CHEBI:15378"/>
        <dbReference type="ChEBI" id="CHEBI:24646"/>
        <dbReference type="ChEBI" id="CHEBI:57540"/>
        <dbReference type="ChEBI" id="CHEBI:57945"/>
        <dbReference type="ChEBI" id="CHEBI:132124"/>
    </reaction>
</comment>
<name>A0A1G9A4P6_ACTMZ</name>
<dbReference type="GO" id="GO:0005886">
    <property type="term" value="C:plasma membrane"/>
    <property type="evidence" value="ECO:0007669"/>
    <property type="project" value="UniProtKB-SubCell"/>
</dbReference>
<evidence type="ECO:0000256" key="6">
    <source>
        <dbReference type="ARBA" id="ARBA00023136"/>
    </source>
</evidence>
<reference evidence="10" key="1">
    <citation type="submission" date="2016-10" db="EMBL/GenBank/DDBJ databases">
        <authorList>
            <person name="Varghese N."/>
            <person name="Submissions S."/>
        </authorList>
    </citation>
    <scope>NUCLEOTIDE SEQUENCE [LARGE SCALE GENOMIC DNA]</scope>
    <source>
        <strain evidence="10">DSM 45460</strain>
    </source>
</reference>
<evidence type="ECO:0000256" key="3">
    <source>
        <dbReference type="ARBA" id="ARBA00022448"/>
    </source>
</evidence>
<comment type="similarity">
    <text evidence="2 7">Belongs to the complex I subunit 3 family.</text>
</comment>
<dbReference type="Gene3D" id="1.20.58.1610">
    <property type="entry name" value="NADH:ubiquinone/plastoquinone oxidoreductase, chain 3"/>
    <property type="match status" value="1"/>
</dbReference>
<keyword evidence="5 8" id="KW-1133">Transmembrane helix</keyword>
<evidence type="ECO:0000256" key="7">
    <source>
        <dbReference type="RuleBase" id="RU003639"/>
    </source>
</evidence>
<keyword evidence="7" id="KW-0520">NAD</keyword>
<evidence type="ECO:0000256" key="4">
    <source>
        <dbReference type="ARBA" id="ARBA00022692"/>
    </source>
</evidence>
<dbReference type="InterPro" id="IPR038430">
    <property type="entry name" value="NDAH_ubi_oxred_su3_sf"/>
</dbReference>
<dbReference type="GO" id="GO:0030964">
    <property type="term" value="C:NADH dehydrogenase complex"/>
    <property type="evidence" value="ECO:0007669"/>
    <property type="project" value="TreeGrafter"/>
</dbReference>
<dbReference type="InterPro" id="IPR000440">
    <property type="entry name" value="NADH_UbQ/plastoQ_OxRdtase_su3"/>
</dbReference>
<evidence type="ECO:0000256" key="5">
    <source>
        <dbReference type="ARBA" id="ARBA00022989"/>
    </source>
</evidence>
<feature type="transmembrane region" description="Helical" evidence="8">
    <location>
        <begin position="94"/>
        <end position="116"/>
    </location>
</feature>
<protein>
    <recommendedName>
        <fullName evidence="7">NADH-quinone oxidoreductase subunit</fullName>
        <ecNumber evidence="7">7.1.1.-</ecNumber>
    </recommendedName>
</protein>
<dbReference type="EMBL" id="FNFM01000005">
    <property type="protein sequence ID" value="SDK22268.1"/>
    <property type="molecule type" value="Genomic_DNA"/>
</dbReference>
<accession>A0A1G9A4P6</accession>
<dbReference type="GO" id="GO:0048038">
    <property type="term" value="F:quinone binding"/>
    <property type="evidence" value="ECO:0007669"/>
    <property type="project" value="UniProtKB-KW"/>
</dbReference>
<proteinExistence type="inferred from homology"/>
<dbReference type="Proteomes" id="UP000199213">
    <property type="component" value="Unassembled WGS sequence"/>
</dbReference>